<feature type="region of interest" description="Disordered" evidence="2">
    <location>
        <begin position="946"/>
        <end position="970"/>
    </location>
</feature>
<proteinExistence type="predicted"/>
<feature type="compositionally biased region" description="Basic and acidic residues" evidence="2">
    <location>
        <begin position="698"/>
        <end position="715"/>
    </location>
</feature>
<feature type="compositionally biased region" description="Basic and acidic residues" evidence="2">
    <location>
        <begin position="649"/>
        <end position="662"/>
    </location>
</feature>
<evidence type="ECO:0000313" key="4">
    <source>
        <dbReference type="Proteomes" id="UP000275078"/>
    </source>
</evidence>
<dbReference type="Proteomes" id="UP000275078">
    <property type="component" value="Unassembled WGS sequence"/>
</dbReference>
<feature type="compositionally biased region" description="Basic and acidic residues" evidence="2">
    <location>
        <begin position="678"/>
        <end position="690"/>
    </location>
</feature>
<protein>
    <submittedName>
        <fullName evidence="3">Uncharacterized protein</fullName>
    </submittedName>
</protein>
<keyword evidence="1" id="KW-0175">Coiled coil</keyword>
<accession>A0A3N4IG60</accession>
<evidence type="ECO:0000313" key="3">
    <source>
        <dbReference type="EMBL" id="RPA83120.1"/>
    </source>
</evidence>
<gene>
    <name evidence="3" type="ORF">BJ508DRAFT_324711</name>
</gene>
<name>A0A3N4IG60_ASCIM</name>
<evidence type="ECO:0000256" key="2">
    <source>
        <dbReference type="SAM" id="MobiDB-lite"/>
    </source>
</evidence>
<feature type="coiled-coil region" evidence="1">
    <location>
        <begin position="418"/>
        <end position="475"/>
    </location>
</feature>
<feature type="region of interest" description="Disordered" evidence="2">
    <location>
        <begin position="493"/>
        <end position="547"/>
    </location>
</feature>
<feature type="region of interest" description="Disordered" evidence="2">
    <location>
        <begin position="325"/>
        <end position="408"/>
    </location>
</feature>
<dbReference type="EMBL" id="ML119666">
    <property type="protein sequence ID" value="RPA83120.1"/>
    <property type="molecule type" value="Genomic_DNA"/>
</dbReference>
<feature type="compositionally biased region" description="Polar residues" evidence="2">
    <location>
        <begin position="388"/>
        <end position="408"/>
    </location>
</feature>
<feature type="compositionally biased region" description="Low complexity" evidence="2">
    <location>
        <begin position="326"/>
        <end position="349"/>
    </location>
</feature>
<feature type="region of interest" description="Disordered" evidence="2">
    <location>
        <begin position="632"/>
        <end position="725"/>
    </location>
</feature>
<dbReference type="AlphaFoldDB" id="A0A3N4IG60"/>
<feature type="region of interest" description="Disordered" evidence="2">
    <location>
        <begin position="273"/>
        <end position="308"/>
    </location>
</feature>
<reference evidence="3 4" key="1">
    <citation type="journal article" date="2018" name="Nat. Ecol. Evol.">
        <title>Pezizomycetes genomes reveal the molecular basis of ectomycorrhizal truffle lifestyle.</title>
        <authorList>
            <person name="Murat C."/>
            <person name="Payen T."/>
            <person name="Noel B."/>
            <person name="Kuo A."/>
            <person name="Morin E."/>
            <person name="Chen J."/>
            <person name="Kohler A."/>
            <person name="Krizsan K."/>
            <person name="Balestrini R."/>
            <person name="Da Silva C."/>
            <person name="Montanini B."/>
            <person name="Hainaut M."/>
            <person name="Levati E."/>
            <person name="Barry K.W."/>
            <person name="Belfiori B."/>
            <person name="Cichocki N."/>
            <person name="Clum A."/>
            <person name="Dockter R.B."/>
            <person name="Fauchery L."/>
            <person name="Guy J."/>
            <person name="Iotti M."/>
            <person name="Le Tacon F."/>
            <person name="Lindquist E.A."/>
            <person name="Lipzen A."/>
            <person name="Malagnac F."/>
            <person name="Mello A."/>
            <person name="Molinier V."/>
            <person name="Miyauchi S."/>
            <person name="Poulain J."/>
            <person name="Riccioni C."/>
            <person name="Rubini A."/>
            <person name="Sitrit Y."/>
            <person name="Splivallo R."/>
            <person name="Traeger S."/>
            <person name="Wang M."/>
            <person name="Zifcakova L."/>
            <person name="Wipf D."/>
            <person name="Zambonelli A."/>
            <person name="Paolocci F."/>
            <person name="Nowrousian M."/>
            <person name="Ottonello S."/>
            <person name="Baldrian P."/>
            <person name="Spatafora J.W."/>
            <person name="Henrissat B."/>
            <person name="Nagy L.G."/>
            <person name="Aury J.M."/>
            <person name="Wincker P."/>
            <person name="Grigoriev I.V."/>
            <person name="Bonfante P."/>
            <person name="Martin F.M."/>
        </authorList>
    </citation>
    <scope>NUCLEOTIDE SEQUENCE [LARGE SCALE GENOMIC DNA]</scope>
    <source>
        <strain evidence="3 4">RN42</strain>
    </source>
</reference>
<feature type="region of interest" description="Disordered" evidence="2">
    <location>
        <begin position="596"/>
        <end position="619"/>
    </location>
</feature>
<organism evidence="3 4">
    <name type="scientific">Ascobolus immersus RN42</name>
    <dbReference type="NCBI Taxonomy" id="1160509"/>
    <lineage>
        <taxon>Eukaryota</taxon>
        <taxon>Fungi</taxon>
        <taxon>Dikarya</taxon>
        <taxon>Ascomycota</taxon>
        <taxon>Pezizomycotina</taxon>
        <taxon>Pezizomycetes</taxon>
        <taxon>Pezizales</taxon>
        <taxon>Ascobolaceae</taxon>
        <taxon>Ascobolus</taxon>
    </lineage>
</organism>
<keyword evidence="4" id="KW-1185">Reference proteome</keyword>
<sequence>MFSILEKPHPYQNKLTHPTTYGDYFNKLIEWTDSFCRIDELQHFPAQWFLPRIMARAFRCRVDNLPMTSSRVMAPEARQDPYLFVTVYTITIFDFFIRTQSPNDPYWLNKFLHTFQICEDDPAATAQALLDFFAIEQLDQLLEILWHDDPNPGRDKIPWTDDDVDMQDQSITLAPLRPDSPAFSREDTPMFDRSMSSYVPVPLPNIPVVRLTGTTLDVQRNVAITLPNGLSIYTYDQPPVIQQNNKPSNEWDHQLQRLQQSLASVLARFDDRDTEMTDVHRHTPSLPSVGRAPMLGDPTPNFSPSLLHSPTLSLQAQLARLSIESPRTTTMTNPTTPTKPADVNAPAKATEPKKPASPKQRFGDTTPEKAASPKVAEAEPVSTEIPAGNNTSITVPNNPQATPNPYTAQSQIELSRSVEFQKATLDRLADENASLQQLVDFANAQAVERRQRLEIKAAQDRRTHLQKALAELEGSIETTDRDLNRQDMSLRQHYKPSSIPRKVLPGTFSPENQPAAPTGAGPSNLAPQGASIGAPQGGQNDPIINLPGDVQTMSVQELLEFLAVQAPDAMDILRSRFLPTDNKPIEPLYIDRSAERFEASTKRPKKDKSVKTNRPPPVQSYAAFDAAANIHPSRAQQINQPYTTASRPNNERPGRDPQRRTQEGAPPGDSDSSDDEDDRHRREPEWTDHRQPRRRRRNREERRRSRSVRIRDPEPHPIPPPVRRVQNNYLGRLPTASLDPDFVEYASICCAPPHFQPAFAYDSEAYHYGTKKFNDRYDSRRIPVFHESKMPIDSFLTKLHVEISLNGEEAICPMLGQKAFPDRTFLNRWYNNLDHQDIIHLTMGPNAWINWQYAIYCLRDQINPLIAHQAASRQKQPDESYHAYVTSKYTLLKAASPYLPERELIKQVKTGFTDREAFAIMRSTDDIRQLEREALEYEQMLTAMARHTGPTGLPPTSGKTHPKFSSLELP</sequence>
<feature type="compositionally biased region" description="Polar residues" evidence="2">
    <location>
        <begin position="634"/>
        <end position="648"/>
    </location>
</feature>
<evidence type="ECO:0000256" key="1">
    <source>
        <dbReference type="SAM" id="Coils"/>
    </source>
</evidence>